<proteinExistence type="predicted"/>
<dbReference type="RefSeq" id="WP_390251083.1">
    <property type="nucleotide sequence ID" value="NZ_JBHSDT010000004.1"/>
</dbReference>
<name>A0ABV8WT04_9BACI</name>
<evidence type="ECO:0000256" key="1">
    <source>
        <dbReference type="ARBA" id="ARBA00022679"/>
    </source>
</evidence>
<feature type="domain" description="Glycosyltransferase subfamily 4-like N-terminal" evidence="3">
    <location>
        <begin position="24"/>
        <end position="160"/>
    </location>
</feature>
<dbReference type="PANTHER" id="PTHR46401">
    <property type="entry name" value="GLYCOSYLTRANSFERASE WBBK-RELATED"/>
    <property type="match status" value="1"/>
</dbReference>
<dbReference type="Gene3D" id="3.40.50.2000">
    <property type="entry name" value="Glycogen Phosphorylase B"/>
    <property type="match status" value="2"/>
</dbReference>
<gene>
    <name evidence="4" type="ORF">ACFOY7_07825</name>
</gene>
<dbReference type="PANTHER" id="PTHR46401:SF2">
    <property type="entry name" value="GLYCOSYLTRANSFERASE WBBK-RELATED"/>
    <property type="match status" value="1"/>
</dbReference>
<evidence type="ECO:0000313" key="5">
    <source>
        <dbReference type="Proteomes" id="UP001595882"/>
    </source>
</evidence>
<evidence type="ECO:0000313" key="4">
    <source>
        <dbReference type="EMBL" id="MFC4402980.1"/>
    </source>
</evidence>
<dbReference type="InterPro" id="IPR001296">
    <property type="entry name" value="Glyco_trans_1"/>
</dbReference>
<evidence type="ECO:0000259" key="2">
    <source>
        <dbReference type="Pfam" id="PF00534"/>
    </source>
</evidence>
<sequence>MKICHITSVHRYDDIRISIKECSFLVKADFEVHLIAPNTDETSLNGIHVHGVKNPYNGRIKRAKNLTRDIYRKALDVNAEIYHFHDPELIPIGLKLRKKGKKVIYDIHEDVPRQILSKHWIPNYLKKLVSFVFEKYENRAVKKFSALVTATPHIKERFQKLNNCVVNVNNYPILGELYDPSSTKDIQKEKSVIYIGGISKDRGSVNCVKSIANTDAVFKLAGKFANEREKTMIEELPGWQKVNFLGFLNRKQIKKELETSMAGLVVLEPKINYIDSLPIKMFEYMATGLPVIASNFPLWKEIIEGNKCGLTVDPLNVNEISSAIQWVINNPEEARKMGENGKMAVQSKFNWEAESKKLINLYDQLQSLDG</sequence>
<accession>A0ABV8WT04</accession>
<dbReference type="Proteomes" id="UP001595882">
    <property type="component" value="Unassembled WGS sequence"/>
</dbReference>
<feature type="domain" description="Glycosyl transferase family 1" evidence="2">
    <location>
        <begin position="187"/>
        <end position="342"/>
    </location>
</feature>
<protein>
    <submittedName>
        <fullName evidence="4">Glycosyltransferase family 4 protein</fullName>
    </submittedName>
</protein>
<dbReference type="EMBL" id="JBHSDT010000004">
    <property type="protein sequence ID" value="MFC4402980.1"/>
    <property type="molecule type" value="Genomic_DNA"/>
</dbReference>
<evidence type="ECO:0000259" key="3">
    <source>
        <dbReference type="Pfam" id="PF13439"/>
    </source>
</evidence>
<comment type="caution">
    <text evidence="4">The sequence shown here is derived from an EMBL/GenBank/DDBJ whole genome shotgun (WGS) entry which is preliminary data.</text>
</comment>
<organism evidence="4 5">
    <name type="scientific">Gracilibacillus xinjiangensis</name>
    <dbReference type="NCBI Taxonomy" id="1193282"/>
    <lineage>
        <taxon>Bacteria</taxon>
        <taxon>Bacillati</taxon>
        <taxon>Bacillota</taxon>
        <taxon>Bacilli</taxon>
        <taxon>Bacillales</taxon>
        <taxon>Bacillaceae</taxon>
        <taxon>Gracilibacillus</taxon>
    </lineage>
</organism>
<dbReference type="Pfam" id="PF00534">
    <property type="entry name" value="Glycos_transf_1"/>
    <property type="match status" value="1"/>
</dbReference>
<dbReference type="InterPro" id="IPR028098">
    <property type="entry name" value="Glyco_trans_4-like_N"/>
</dbReference>
<dbReference type="CDD" id="cd03794">
    <property type="entry name" value="GT4_WbuB-like"/>
    <property type="match status" value="1"/>
</dbReference>
<dbReference type="SUPFAM" id="SSF53756">
    <property type="entry name" value="UDP-Glycosyltransferase/glycogen phosphorylase"/>
    <property type="match status" value="1"/>
</dbReference>
<keyword evidence="1" id="KW-0808">Transferase</keyword>
<dbReference type="Pfam" id="PF13439">
    <property type="entry name" value="Glyco_transf_4"/>
    <property type="match status" value="1"/>
</dbReference>
<keyword evidence="5" id="KW-1185">Reference proteome</keyword>
<reference evidence="5" key="1">
    <citation type="journal article" date="2019" name="Int. J. Syst. Evol. Microbiol.">
        <title>The Global Catalogue of Microorganisms (GCM) 10K type strain sequencing project: providing services to taxonomists for standard genome sequencing and annotation.</title>
        <authorList>
            <consortium name="The Broad Institute Genomics Platform"/>
            <consortium name="The Broad Institute Genome Sequencing Center for Infectious Disease"/>
            <person name="Wu L."/>
            <person name="Ma J."/>
        </authorList>
    </citation>
    <scope>NUCLEOTIDE SEQUENCE [LARGE SCALE GENOMIC DNA]</scope>
    <source>
        <strain evidence="5">CCUG 37865</strain>
    </source>
</reference>